<feature type="compositionally biased region" description="Low complexity" evidence="1">
    <location>
        <begin position="1"/>
        <end position="11"/>
    </location>
</feature>
<reference evidence="2" key="1">
    <citation type="submission" date="2009-11" db="EMBL/GenBank/DDBJ databases">
        <authorList>
            <consortium name="The Broad Institute Genome Sequencing Platform"/>
            <person name="Ward D."/>
            <person name="Feldgarden M."/>
            <person name="Earl A."/>
            <person name="Young S.K."/>
            <person name="Zeng Q."/>
            <person name="Koehrsen M."/>
            <person name="Alvarado L."/>
            <person name="Berlin A."/>
            <person name="Bochicchio J."/>
            <person name="Borenstein D."/>
            <person name="Chapman S.B."/>
            <person name="Chen Z."/>
            <person name="Engels R."/>
            <person name="Freedman E."/>
            <person name="Gellesch M."/>
            <person name="Goldberg J."/>
            <person name="Griggs A."/>
            <person name="Gujja S."/>
            <person name="Heilman E."/>
            <person name="Heiman D."/>
            <person name="Hepburn T."/>
            <person name="Howarth C."/>
            <person name="Jen D."/>
            <person name="Larson L."/>
            <person name="Lewis B."/>
            <person name="Mehta T."/>
            <person name="Park D."/>
            <person name="Pearson M."/>
            <person name="Roberts A."/>
            <person name="Saif S."/>
            <person name="Shea T."/>
            <person name="Shenoy N."/>
            <person name="Sisk P."/>
            <person name="Stolte C."/>
            <person name="Sykes S."/>
            <person name="Thomson T."/>
            <person name="Walk T."/>
            <person name="White J."/>
            <person name="Yandava C."/>
            <person name="Izard J."/>
            <person name="Baranova O.V."/>
            <person name="Blanton J.M."/>
            <person name="Tanner A.C."/>
            <person name="Dewhirst F.E."/>
            <person name="Haas B."/>
            <person name="Nusbaum C."/>
            <person name="Birren B."/>
        </authorList>
    </citation>
    <scope>NUCLEOTIDE SEQUENCE [LARGE SCALE GENOMIC DNA]</scope>
    <source>
        <strain evidence="2">1-1 BBBD Race 1</strain>
    </source>
</reference>
<protein>
    <submittedName>
        <fullName evidence="2 3">Uncharacterized protein</fullName>
    </submittedName>
</protein>
<evidence type="ECO:0000256" key="1">
    <source>
        <dbReference type="SAM" id="MobiDB-lite"/>
    </source>
</evidence>
<dbReference type="EMBL" id="ADAS02000008">
    <property type="protein sequence ID" value="OAV98306.1"/>
    <property type="molecule type" value="Genomic_DNA"/>
</dbReference>
<dbReference type="Proteomes" id="UP000005240">
    <property type="component" value="Unassembled WGS sequence"/>
</dbReference>
<keyword evidence="4" id="KW-1185">Reference proteome</keyword>
<reference evidence="3 4" key="3">
    <citation type="journal article" date="2017" name="G3 (Bethesda)">
        <title>Comparative analysis highlights variable genome content of wheat rusts and divergence of the mating loci.</title>
        <authorList>
            <person name="Cuomo C.A."/>
            <person name="Bakkeren G."/>
            <person name="Khalil H.B."/>
            <person name="Panwar V."/>
            <person name="Joly D."/>
            <person name="Linning R."/>
            <person name="Sakthikumar S."/>
            <person name="Song X."/>
            <person name="Adiconis X."/>
            <person name="Fan L."/>
            <person name="Goldberg J.M."/>
            <person name="Levin J.Z."/>
            <person name="Young S."/>
            <person name="Zeng Q."/>
            <person name="Anikster Y."/>
            <person name="Bruce M."/>
            <person name="Wang M."/>
            <person name="Yin C."/>
            <person name="McCallum B."/>
            <person name="Szabo L.J."/>
            <person name="Hulbert S."/>
            <person name="Chen X."/>
            <person name="Fellers J.P."/>
        </authorList>
    </citation>
    <scope>NUCLEOTIDE SEQUENCE</scope>
    <source>
        <strain evidence="4">Isolate 1-1 / race 1 (BBBD)</strain>
        <strain evidence="3">isolate 1-1 / race 1 (BBBD)</strain>
    </source>
</reference>
<dbReference type="VEuPathDB" id="FungiDB:PTTG_25739"/>
<dbReference type="AlphaFoldDB" id="A0A180GZN0"/>
<feature type="region of interest" description="Disordered" evidence="1">
    <location>
        <begin position="1"/>
        <end position="23"/>
    </location>
</feature>
<evidence type="ECO:0000313" key="4">
    <source>
        <dbReference type="Proteomes" id="UP000005240"/>
    </source>
</evidence>
<evidence type="ECO:0000313" key="2">
    <source>
        <dbReference type="EMBL" id="OAV98306.1"/>
    </source>
</evidence>
<feature type="compositionally biased region" description="Acidic residues" evidence="1">
    <location>
        <begin position="12"/>
        <end position="23"/>
    </location>
</feature>
<proteinExistence type="predicted"/>
<gene>
    <name evidence="2" type="ORF">PTTG_25739</name>
</gene>
<organism evidence="2">
    <name type="scientific">Puccinia triticina (isolate 1-1 / race 1 (BBBD))</name>
    <name type="common">Brown leaf rust fungus</name>
    <dbReference type="NCBI Taxonomy" id="630390"/>
    <lineage>
        <taxon>Eukaryota</taxon>
        <taxon>Fungi</taxon>
        <taxon>Dikarya</taxon>
        <taxon>Basidiomycota</taxon>
        <taxon>Pucciniomycotina</taxon>
        <taxon>Pucciniomycetes</taxon>
        <taxon>Pucciniales</taxon>
        <taxon>Pucciniaceae</taxon>
        <taxon>Puccinia</taxon>
    </lineage>
</organism>
<dbReference type="EnsemblFungi" id="PTTG_25739-t43_1">
    <property type="protein sequence ID" value="PTTG_25739-t43_1-p1"/>
    <property type="gene ID" value="PTTG_25739"/>
</dbReference>
<evidence type="ECO:0000313" key="3">
    <source>
        <dbReference type="EnsemblFungi" id="PTTG_25739-t43_1-p1"/>
    </source>
</evidence>
<sequence>MSDSESYSSTDSESDSFTDSESDSFTDVRREIMAQIDIIDFRLDFPPCCHEKVDLSPEKMDELLNGSVHSGLLLSVKDHLRSLCLSLRLLDKKRCPTPDFDWILRTVLSLKEILETLDQTLGYIEPEDLTDSMSKRADRKHFKYSRLHNIICALLAYELRNLIQSYGGAIENYDPSSFPPENLHEDYWPELPRLSREFAHCGNLIDSVIKWSQQSDFAILRKAWLDTEESLNKRLEATTSLIKFGRWPD</sequence>
<dbReference type="PANTHER" id="PTHR33069:SF3">
    <property type="entry name" value="DYNEIN HEAVY CHAIN TAIL DOMAIN-CONTAINING PROTEIN"/>
    <property type="match status" value="1"/>
</dbReference>
<reference evidence="3" key="4">
    <citation type="submission" date="2025-05" db="UniProtKB">
        <authorList>
            <consortium name="EnsemblFungi"/>
        </authorList>
    </citation>
    <scope>IDENTIFICATION</scope>
    <source>
        <strain evidence="3">isolate 1-1 / race 1 (BBBD)</strain>
    </source>
</reference>
<reference evidence="2" key="2">
    <citation type="submission" date="2016-05" db="EMBL/GenBank/DDBJ databases">
        <title>Comparative analysis highlights variable genome content of wheat rusts and divergence of the mating loci.</title>
        <authorList>
            <person name="Cuomo C.A."/>
            <person name="Bakkeren G."/>
            <person name="Szabo L."/>
            <person name="Khalil H."/>
            <person name="Joly D."/>
            <person name="Goldberg J."/>
            <person name="Young S."/>
            <person name="Zeng Q."/>
            <person name="Fellers J."/>
        </authorList>
    </citation>
    <scope>NUCLEOTIDE SEQUENCE [LARGE SCALE GENOMIC DNA]</scope>
    <source>
        <strain evidence="2">1-1 BBBD Race 1</strain>
    </source>
</reference>
<accession>A0A180GZN0</accession>
<dbReference type="OrthoDB" id="10273077at2759"/>
<name>A0A180GZN0_PUCT1</name>
<dbReference type="PANTHER" id="PTHR33069">
    <property type="entry name" value="CHROMOSOME 7, WHOLE GENOME SHOTGUN SEQUENCE-RELATED"/>
    <property type="match status" value="1"/>
</dbReference>